<gene>
    <name evidence="4" type="primary">LOC106175855</name>
</gene>
<accession>A0A1S3JT16</accession>
<evidence type="ECO:0000256" key="1">
    <source>
        <dbReference type="PROSITE-ProRule" id="PRU00047"/>
    </source>
</evidence>
<dbReference type="SMART" id="SM00343">
    <property type="entry name" value="ZnF_C2HC"/>
    <property type="match status" value="1"/>
</dbReference>
<name>A0A1S3JT16_LINAN</name>
<dbReference type="AlphaFoldDB" id="A0A1S3JT16"/>
<dbReference type="PROSITE" id="PS50158">
    <property type="entry name" value="ZF_CCHC"/>
    <property type="match status" value="1"/>
</dbReference>
<dbReference type="GO" id="GO:0003676">
    <property type="term" value="F:nucleic acid binding"/>
    <property type="evidence" value="ECO:0007669"/>
    <property type="project" value="InterPro"/>
</dbReference>
<reference evidence="4" key="1">
    <citation type="submission" date="2025-08" db="UniProtKB">
        <authorList>
            <consortium name="RefSeq"/>
        </authorList>
    </citation>
    <scope>IDENTIFICATION</scope>
    <source>
        <tissue evidence="4">Gonads</tissue>
    </source>
</reference>
<proteinExistence type="predicted"/>
<organism evidence="3 4">
    <name type="scientific">Lingula anatina</name>
    <name type="common">Brachiopod</name>
    <name type="synonym">Lingula unguis</name>
    <dbReference type="NCBI Taxonomy" id="7574"/>
    <lineage>
        <taxon>Eukaryota</taxon>
        <taxon>Metazoa</taxon>
        <taxon>Spiralia</taxon>
        <taxon>Lophotrochozoa</taxon>
        <taxon>Brachiopoda</taxon>
        <taxon>Linguliformea</taxon>
        <taxon>Lingulata</taxon>
        <taxon>Lingulida</taxon>
        <taxon>Linguloidea</taxon>
        <taxon>Lingulidae</taxon>
        <taxon>Lingula</taxon>
    </lineage>
</organism>
<dbReference type="Proteomes" id="UP000085678">
    <property type="component" value="Unplaced"/>
</dbReference>
<dbReference type="Pfam" id="PF00098">
    <property type="entry name" value="zf-CCHC"/>
    <property type="match status" value="1"/>
</dbReference>
<keyword evidence="1" id="KW-0863">Zinc-finger</keyword>
<dbReference type="KEGG" id="lak:106175855"/>
<feature type="domain" description="CCHC-type" evidence="2">
    <location>
        <begin position="293"/>
        <end position="310"/>
    </location>
</feature>
<dbReference type="OrthoDB" id="10065209at2759"/>
<dbReference type="Gene3D" id="4.10.60.10">
    <property type="entry name" value="Zinc finger, CCHC-type"/>
    <property type="match status" value="1"/>
</dbReference>
<dbReference type="GeneID" id="106175855"/>
<dbReference type="InParanoid" id="A0A1S3JT16"/>
<evidence type="ECO:0000259" key="2">
    <source>
        <dbReference type="PROSITE" id="PS50158"/>
    </source>
</evidence>
<evidence type="ECO:0000313" key="4">
    <source>
        <dbReference type="RefSeq" id="XP_013413467.1"/>
    </source>
</evidence>
<keyword evidence="1" id="KW-0862">Zinc</keyword>
<dbReference type="GO" id="GO:0008270">
    <property type="term" value="F:zinc ion binding"/>
    <property type="evidence" value="ECO:0007669"/>
    <property type="project" value="UniProtKB-KW"/>
</dbReference>
<dbReference type="InterPro" id="IPR001878">
    <property type="entry name" value="Znf_CCHC"/>
</dbReference>
<keyword evidence="1" id="KW-0479">Metal-binding</keyword>
<dbReference type="RefSeq" id="XP_013413467.1">
    <property type="nucleotide sequence ID" value="XM_013558013.1"/>
</dbReference>
<dbReference type="STRING" id="7574.A0A1S3JT16"/>
<keyword evidence="3" id="KW-1185">Reference proteome</keyword>
<evidence type="ECO:0000313" key="3">
    <source>
        <dbReference type="Proteomes" id="UP000085678"/>
    </source>
</evidence>
<protein>
    <submittedName>
        <fullName evidence="4">Uncharacterized protein LOC106175855</fullName>
    </submittedName>
</protein>
<sequence length="314" mass="36762">MAESKEKLKSEIKEELRSEGFTDQSCYQYISSSRRIARFKDKPSSPDDVEIKEWVQDIKAHLNTRKFKDREEAAAFIVSNLAGKARKEIIGRGIEISTNPEKIFEILIKVFGDGDILPVLQQRFYEYKQGSKEDLLSCSLKLVELFDEICVIREEFLVDRDNTLKGRLAECVRDNSLKRELRRLNLEQPRLSFFDLRDRAIDWIGRSDQNQKETGTLQESAVQNDEILKLVQEQSKQIAQQSKQILQQQQQINELMRGQFRGQRDMIREVRGRGQSRGRGRHSNRYGRQSEVRKCFKCGSEEHLLRNCPQNQDF</sequence>